<accession>A0A9P6YBY8</accession>
<dbReference type="Proteomes" id="UP000717996">
    <property type="component" value="Unassembled WGS sequence"/>
</dbReference>
<proteinExistence type="predicted"/>
<protein>
    <submittedName>
        <fullName evidence="1">Uncharacterized protein</fullName>
    </submittedName>
</protein>
<comment type="caution">
    <text evidence="1">The sequence shown here is derived from an EMBL/GenBank/DDBJ whole genome shotgun (WGS) entry which is preliminary data.</text>
</comment>
<evidence type="ECO:0000313" key="1">
    <source>
        <dbReference type="EMBL" id="KAG1544517.1"/>
    </source>
</evidence>
<dbReference type="EMBL" id="JAANIT010000784">
    <property type="protein sequence ID" value="KAG1544517.1"/>
    <property type="molecule type" value="Genomic_DNA"/>
</dbReference>
<gene>
    <name evidence="1" type="ORF">G6F51_006013</name>
</gene>
<evidence type="ECO:0000313" key="2">
    <source>
        <dbReference type="Proteomes" id="UP000717996"/>
    </source>
</evidence>
<dbReference type="AlphaFoldDB" id="A0A9P6YBY8"/>
<dbReference type="OrthoDB" id="2271449at2759"/>
<reference evidence="1" key="1">
    <citation type="journal article" date="2020" name="Microb. Genom.">
        <title>Genetic diversity of clinical and environmental Mucorales isolates obtained from an investigation of mucormycosis cases among solid organ transplant recipients.</title>
        <authorList>
            <person name="Nguyen M.H."/>
            <person name="Kaul D."/>
            <person name="Muto C."/>
            <person name="Cheng S.J."/>
            <person name="Richter R.A."/>
            <person name="Bruno V.M."/>
            <person name="Liu G."/>
            <person name="Beyhan S."/>
            <person name="Sundermann A.J."/>
            <person name="Mounaud S."/>
            <person name="Pasculle A.W."/>
            <person name="Nierman W.C."/>
            <person name="Driscoll E."/>
            <person name="Cumbie R."/>
            <person name="Clancy C.J."/>
            <person name="Dupont C.L."/>
        </authorList>
    </citation>
    <scope>NUCLEOTIDE SEQUENCE</scope>
    <source>
        <strain evidence="1">GL16</strain>
    </source>
</reference>
<sequence>MKQFEEQDESTLYKADGVIKRYSFEELEVLLLETSSHFGSTDKAKSSFDHHKGLFGGLSMPKTIADNFNLGSVESFAKITVLFAHASDTEGNVSFE</sequence>
<name>A0A9P6YBY8_RHIOR</name>
<organism evidence="1 2">
    <name type="scientific">Rhizopus oryzae</name>
    <name type="common">Mucormycosis agent</name>
    <name type="synonym">Rhizopus arrhizus var. delemar</name>
    <dbReference type="NCBI Taxonomy" id="64495"/>
    <lineage>
        <taxon>Eukaryota</taxon>
        <taxon>Fungi</taxon>
        <taxon>Fungi incertae sedis</taxon>
        <taxon>Mucoromycota</taxon>
        <taxon>Mucoromycotina</taxon>
        <taxon>Mucoromycetes</taxon>
        <taxon>Mucorales</taxon>
        <taxon>Mucorineae</taxon>
        <taxon>Rhizopodaceae</taxon>
        <taxon>Rhizopus</taxon>
    </lineage>
</organism>